<evidence type="ECO:0000313" key="3">
    <source>
        <dbReference type="Proteomes" id="UP001430848"/>
    </source>
</evidence>
<feature type="compositionally biased region" description="Polar residues" evidence="1">
    <location>
        <begin position="57"/>
        <end position="67"/>
    </location>
</feature>
<proteinExistence type="predicted"/>
<comment type="caution">
    <text evidence="2">The sequence shown here is derived from an EMBL/GenBank/DDBJ whole genome shotgun (WGS) entry which is preliminary data.</text>
</comment>
<dbReference type="EMBL" id="JAKNSF020000039">
    <property type="protein sequence ID" value="KAK7727194.1"/>
    <property type="molecule type" value="Genomic_DNA"/>
</dbReference>
<organism evidence="2 3">
    <name type="scientific">Diaporthe eres</name>
    <name type="common">Phomopsis oblonga</name>
    <dbReference type="NCBI Taxonomy" id="83184"/>
    <lineage>
        <taxon>Eukaryota</taxon>
        <taxon>Fungi</taxon>
        <taxon>Dikarya</taxon>
        <taxon>Ascomycota</taxon>
        <taxon>Pezizomycotina</taxon>
        <taxon>Sordariomycetes</taxon>
        <taxon>Sordariomycetidae</taxon>
        <taxon>Diaporthales</taxon>
        <taxon>Diaporthaceae</taxon>
        <taxon>Diaporthe</taxon>
        <taxon>Diaporthe eres species complex</taxon>
    </lineage>
</organism>
<feature type="region of interest" description="Disordered" evidence="1">
    <location>
        <begin position="1"/>
        <end position="69"/>
    </location>
</feature>
<protein>
    <submittedName>
        <fullName evidence="2">Uncharacterized protein</fullName>
    </submittedName>
</protein>
<feature type="compositionally biased region" description="Basic residues" evidence="1">
    <location>
        <begin position="1"/>
        <end position="10"/>
    </location>
</feature>
<evidence type="ECO:0000313" key="2">
    <source>
        <dbReference type="EMBL" id="KAK7727194.1"/>
    </source>
</evidence>
<sequence length="167" mass="19368">MLHMLHKKRSERQQESEAEGTFSYHLGPLQGYNRELKQAKDDHAGAKGHNKHFAWGKTSSTPTNSSRGYCFEEQIPGELEKKLLRGWVEKAELWWKHSSQAAGSDQPQEEGVEQVNAWLRFIKNWDSRIDLESNKKQTLVFFFKEMLQKDELFQPSSLGSGVKFELK</sequence>
<evidence type="ECO:0000256" key="1">
    <source>
        <dbReference type="SAM" id="MobiDB-lite"/>
    </source>
</evidence>
<keyword evidence="3" id="KW-1185">Reference proteome</keyword>
<accession>A0ABR1P5T8</accession>
<name>A0ABR1P5T8_DIAER</name>
<dbReference type="Proteomes" id="UP001430848">
    <property type="component" value="Unassembled WGS sequence"/>
</dbReference>
<feature type="compositionally biased region" description="Basic and acidic residues" evidence="1">
    <location>
        <begin position="34"/>
        <end position="45"/>
    </location>
</feature>
<gene>
    <name evidence="2" type="ORF">SLS63_007245</name>
</gene>
<reference evidence="2 3" key="1">
    <citation type="submission" date="2024-02" db="EMBL/GenBank/DDBJ databases">
        <title>De novo assembly and annotation of 12 fungi associated with fruit tree decline syndrome in Ontario, Canada.</title>
        <authorList>
            <person name="Sulman M."/>
            <person name="Ellouze W."/>
            <person name="Ilyukhin E."/>
        </authorList>
    </citation>
    <scope>NUCLEOTIDE SEQUENCE [LARGE SCALE GENOMIC DNA]</scope>
    <source>
        <strain evidence="2 3">M169</strain>
    </source>
</reference>